<dbReference type="Proteomes" id="UP000321947">
    <property type="component" value="Unassembled WGS sequence"/>
</dbReference>
<protein>
    <submittedName>
        <fullName evidence="2">Phosphatidylinositol/phosphatidylcholine transfer protein SFH9 isoform X2</fullName>
    </submittedName>
</protein>
<name>A0A5D3E529_CUCMM</name>
<dbReference type="PANTHER" id="PTHR45657:SF43">
    <property type="entry name" value="PHOSPHATIDYLINOSITOL_PHOSPHATIDYLCHOLINE TRANSFER PROTEIN SFH9"/>
    <property type="match status" value="1"/>
</dbReference>
<comment type="caution">
    <text evidence="2">The sequence shown here is derived from an EMBL/GenBank/DDBJ whole genome shotgun (WGS) entry which is preliminary data.</text>
</comment>
<dbReference type="PANTHER" id="PTHR45657">
    <property type="entry name" value="CRAL-TRIO DOMAIN-CONTAINING PROTEIN YKL091C-RELATED"/>
    <property type="match status" value="1"/>
</dbReference>
<dbReference type="InterPro" id="IPR051026">
    <property type="entry name" value="PI/PC_transfer"/>
</dbReference>
<organism evidence="2 3">
    <name type="scientific">Cucumis melo var. makuwa</name>
    <name type="common">Oriental melon</name>
    <dbReference type="NCBI Taxonomy" id="1194695"/>
    <lineage>
        <taxon>Eukaryota</taxon>
        <taxon>Viridiplantae</taxon>
        <taxon>Streptophyta</taxon>
        <taxon>Embryophyta</taxon>
        <taxon>Tracheophyta</taxon>
        <taxon>Spermatophyta</taxon>
        <taxon>Magnoliopsida</taxon>
        <taxon>eudicotyledons</taxon>
        <taxon>Gunneridae</taxon>
        <taxon>Pentapetalae</taxon>
        <taxon>rosids</taxon>
        <taxon>fabids</taxon>
        <taxon>Cucurbitales</taxon>
        <taxon>Cucurbitaceae</taxon>
        <taxon>Benincaseae</taxon>
        <taxon>Cucumis</taxon>
    </lineage>
</organism>
<dbReference type="EMBL" id="SSTD01000240">
    <property type="protein sequence ID" value="TYK30691.1"/>
    <property type="molecule type" value="Genomic_DNA"/>
</dbReference>
<proteinExistence type="predicted"/>
<evidence type="ECO:0000313" key="2">
    <source>
        <dbReference type="EMBL" id="TYK30691.1"/>
    </source>
</evidence>
<evidence type="ECO:0000256" key="1">
    <source>
        <dbReference type="SAM" id="MobiDB-lite"/>
    </source>
</evidence>
<dbReference type="AlphaFoldDB" id="A0A5D3E529"/>
<sequence length="126" mass="14889">MPGEFEDDERPRVFEPESSEDDRRRTRSKSLRKRAITASAKFSNTLRKQSSRVADCRFATISVHEVRDAGEEDSVNKFRQVLIATDLLPPRHDDYHTMLRLLLLVDYHNLVSEVLEFEWVFLLFEY</sequence>
<accession>A0A5D3E529</accession>
<evidence type="ECO:0000313" key="3">
    <source>
        <dbReference type="Proteomes" id="UP000321947"/>
    </source>
</evidence>
<reference evidence="2 3" key="1">
    <citation type="submission" date="2019-08" db="EMBL/GenBank/DDBJ databases">
        <title>Draft genome sequences of two oriental melons (Cucumis melo L. var makuwa).</title>
        <authorList>
            <person name="Kwon S.-Y."/>
        </authorList>
    </citation>
    <scope>NUCLEOTIDE SEQUENCE [LARGE SCALE GENOMIC DNA]</scope>
    <source>
        <strain evidence="3">cv. Chang Bougi</strain>
        <tissue evidence="2">Leaf</tissue>
    </source>
</reference>
<gene>
    <name evidence="2" type="ORF">E5676_scaffold343G00080</name>
</gene>
<feature type="region of interest" description="Disordered" evidence="1">
    <location>
        <begin position="1"/>
        <end position="32"/>
    </location>
</feature>